<name>A0A143WNG0_TREPR</name>
<evidence type="ECO:0000313" key="6">
    <source>
        <dbReference type="Proteomes" id="UP000075242"/>
    </source>
</evidence>
<dbReference type="PANTHER" id="PTHR14413">
    <property type="entry name" value="RIBOSOMAL PROTEIN L17"/>
    <property type="match status" value="1"/>
</dbReference>
<dbReference type="EMBL" id="LN999011">
    <property type="protein sequence ID" value="CUX76737.1"/>
    <property type="molecule type" value="Genomic_DNA"/>
</dbReference>
<sequence length="92" mass="10279">MKHRRLLPKLGRRGSHRRAMLRNLARSLALHGRIYTTLGRAKALRRFAVAAVSLRARYGISPALLTSSGRVSVRKAFRRRGDQAAMCSVALL</sequence>
<dbReference type="GO" id="GO:0022625">
    <property type="term" value="C:cytosolic large ribosomal subunit"/>
    <property type="evidence" value="ECO:0007669"/>
    <property type="project" value="TreeGrafter"/>
</dbReference>
<evidence type="ECO:0000313" key="5">
    <source>
        <dbReference type="EMBL" id="CUX76737.1"/>
    </source>
</evidence>
<accession>A0A143WNG0</accession>
<evidence type="ECO:0000256" key="4">
    <source>
        <dbReference type="ARBA" id="ARBA00035494"/>
    </source>
</evidence>
<proteinExistence type="inferred from homology"/>
<protein>
    <recommendedName>
        <fullName evidence="4">50S ribosomal protein L17</fullName>
    </recommendedName>
</protein>
<keyword evidence="3" id="KW-0687">Ribonucleoprotein</keyword>
<comment type="similarity">
    <text evidence="1">Belongs to the bacterial ribosomal protein bL17 family.</text>
</comment>
<evidence type="ECO:0000256" key="3">
    <source>
        <dbReference type="ARBA" id="ARBA00023274"/>
    </source>
</evidence>
<dbReference type="PATRIC" id="fig|189385.8.peg.124"/>
<organism evidence="5 6">
    <name type="scientific">Tremblaya princeps</name>
    <dbReference type="NCBI Taxonomy" id="189385"/>
    <lineage>
        <taxon>Bacteria</taxon>
        <taxon>Pseudomonadati</taxon>
        <taxon>Pseudomonadota</taxon>
        <taxon>Betaproteobacteria</taxon>
        <taxon>Candidatus Tremblayella</taxon>
    </lineage>
</organism>
<reference evidence="6" key="1">
    <citation type="submission" date="2016-01" db="EMBL/GenBank/DDBJ databases">
        <authorList>
            <person name="Husnik F."/>
        </authorList>
    </citation>
    <scope>NUCLEOTIDE SEQUENCE [LARGE SCALE GENOMIC DNA]</scope>
</reference>
<gene>
    <name evidence="5" type="primary">rplQ</name>
    <name evidence="5" type="ORF">MHIR_TP00117</name>
</gene>
<dbReference type="PANTHER" id="PTHR14413:SF16">
    <property type="entry name" value="LARGE RIBOSOMAL SUBUNIT PROTEIN BL17M"/>
    <property type="match status" value="1"/>
</dbReference>
<dbReference type="AlphaFoldDB" id="A0A143WNG0"/>
<dbReference type="GO" id="GO:0006412">
    <property type="term" value="P:translation"/>
    <property type="evidence" value="ECO:0007669"/>
    <property type="project" value="InterPro"/>
</dbReference>
<evidence type="ECO:0000256" key="1">
    <source>
        <dbReference type="ARBA" id="ARBA00008777"/>
    </source>
</evidence>
<evidence type="ECO:0000256" key="2">
    <source>
        <dbReference type="ARBA" id="ARBA00022980"/>
    </source>
</evidence>
<dbReference type="Proteomes" id="UP000075242">
    <property type="component" value="Chromosome I"/>
</dbReference>
<keyword evidence="2 5" id="KW-0689">Ribosomal protein</keyword>
<dbReference type="Gene3D" id="3.90.1030.10">
    <property type="entry name" value="Ribosomal protein L17"/>
    <property type="match status" value="1"/>
</dbReference>
<dbReference type="InterPro" id="IPR036373">
    <property type="entry name" value="Ribosomal_bL17_sf"/>
</dbReference>
<dbReference type="SUPFAM" id="SSF64263">
    <property type="entry name" value="Prokaryotic ribosomal protein L17"/>
    <property type="match status" value="1"/>
</dbReference>
<dbReference type="GO" id="GO:0003735">
    <property type="term" value="F:structural constituent of ribosome"/>
    <property type="evidence" value="ECO:0007669"/>
    <property type="project" value="InterPro"/>
</dbReference>
<dbReference type="InterPro" id="IPR000456">
    <property type="entry name" value="Ribosomal_bL17"/>
</dbReference>